<comment type="caution">
    <text evidence="1">The sequence shown here is derived from an EMBL/GenBank/DDBJ whole genome shotgun (WGS) entry which is preliminary data.</text>
</comment>
<keyword evidence="2" id="KW-1185">Reference proteome</keyword>
<reference evidence="1 2" key="1">
    <citation type="submission" date="2015-10" db="EMBL/GenBank/DDBJ databases">
        <authorList>
            <person name="Gilbert D.G."/>
        </authorList>
    </citation>
    <scope>NUCLEOTIDE SEQUENCE [LARGE SCALE GENOMIC DNA]</scope>
    <source>
        <strain evidence="1 2">NRRL B-16712</strain>
    </source>
</reference>
<keyword evidence="1" id="KW-0489">Methyltransferase</keyword>
<proteinExistence type="predicted"/>
<dbReference type="GO" id="GO:0008168">
    <property type="term" value="F:methyltransferase activity"/>
    <property type="evidence" value="ECO:0007669"/>
    <property type="project" value="UniProtKB-KW"/>
</dbReference>
<dbReference type="Proteomes" id="UP000053244">
    <property type="component" value="Unassembled WGS sequence"/>
</dbReference>
<name>A0A101J797_9ACTN</name>
<organism evidence="1 2">
    <name type="scientific">Actinoplanes awajinensis subsp. mycoplanecinus</name>
    <dbReference type="NCBI Taxonomy" id="135947"/>
    <lineage>
        <taxon>Bacteria</taxon>
        <taxon>Bacillati</taxon>
        <taxon>Actinomycetota</taxon>
        <taxon>Actinomycetes</taxon>
        <taxon>Micromonosporales</taxon>
        <taxon>Micromonosporaceae</taxon>
        <taxon>Actinoplanes</taxon>
    </lineage>
</organism>
<dbReference type="CDD" id="cd02440">
    <property type="entry name" value="AdoMet_MTases"/>
    <property type="match status" value="1"/>
</dbReference>
<keyword evidence="1" id="KW-0830">Ubiquinone</keyword>
<dbReference type="Gene3D" id="3.40.50.150">
    <property type="entry name" value="Vaccinia Virus protein VP39"/>
    <property type="match status" value="1"/>
</dbReference>
<dbReference type="AlphaFoldDB" id="A0A101J797"/>
<sequence>MDDRALHASSVVANCAMNRERQLAGVNSYARELGFDPVEWLAALPGEGVGWLDLCCGSGRALLQAAERVRADAQLVGVDLVDAFLTQGGRPTLVAAPVESWTPDRRFDLITCVHGLHYVGDKLGVLGRVVSWLTPGGRFVADLDLDSVRVGDGRAAGRRLVAGLRAAGIDYDARRKRISCVGARELSLAYQYLGADDRAGPNYTGQPAVHSHYQPV</sequence>
<evidence type="ECO:0000313" key="2">
    <source>
        <dbReference type="Proteomes" id="UP000053244"/>
    </source>
</evidence>
<evidence type="ECO:0000313" key="1">
    <source>
        <dbReference type="EMBL" id="KUL21526.1"/>
    </source>
</evidence>
<dbReference type="Pfam" id="PF13489">
    <property type="entry name" value="Methyltransf_23"/>
    <property type="match status" value="1"/>
</dbReference>
<dbReference type="SUPFAM" id="SSF53335">
    <property type="entry name" value="S-adenosyl-L-methionine-dependent methyltransferases"/>
    <property type="match status" value="1"/>
</dbReference>
<gene>
    <name evidence="1" type="ORF">ADL15_50450</name>
</gene>
<keyword evidence="1" id="KW-0808">Transferase</keyword>
<dbReference type="EMBL" id="LLZH01000352">
    <property type="protein sequence ID" value="KUL21526.1"/>
    <property type="molecule type" value="Genomic_DNA"/>
</dbReference>
<dbReference type="InterPro" id="IPR029063">
    <property type="entry name" value="SAM-dependent_MTases_sf"/>
</dbReference>
<accession>A0A101J797</accession>
<protein>
    <submittedName>
        <fullName evidence="1">Ubiquinone biosynthesis methyltransferase UbiE</fullName>
    </submittedName>
</protein>
<dbReference type="GO" id="GO:0032259">
    <property type="term" value="P:methylation"/>
    <property type="evidence" value="ECO:0007669"/>
    <property type="project" value="UniProtKB-KW"/>
</dbReference>